<proteinExistence type="inferred from homology"/>
<dbReference type="InterPro" id="IPR027417">
    <property type="entry name" value="P-loop_NTPase"/>
</dbReference>
<evidence type="ECO:0000313" key="4">
    <source>
        <dbReference type="Proteomes" id="UP000192907"/>
    </source>
</evidence>
<dbReference type="InterPro" id="IPR001482">
    <property type="entry name" value="T2SS/T4SS_dom"/>
</dbReference>
<dbReference type="Gene3D" id="3.40.50.300">
    <property type="entry name" value="P-loop containing nucleotide triphosphate hydrolases"/>
    <property type="match status" value="1"/>
</dbReference>
<dbReference type="RefSeq" id="WP_132322254.1">
    <property type="nucleotide sequence ID" value="NZ_FWZT01000018.1"/>
</dbReference>
<accession>A0A1Y6CCV8</accession>
<dbReference type="Proteomes" id="UP000192907">
    <property type="component" value="Unassembled WGS sequence"/>
</dbReference>
<protein>
    <submittedName>
        <fullName evidence="3">Twitching motility protein PilT</fullName>
    </submittedName>
</protein>
<dbReference type="PANTHER" id="PTHR30486">
    <property type="entry name" value="TWITCHING MOTILITY PROTEIN PILT"/>
    <property type="match status" value="1"/>
</dbReference>
<organism evidence="3 4">
    <name type="scientific">Pseudobacteriovorax antillogorgiicola</name>
    <dbReference type="NCBI Taxonomy" id="1513793"/>
    <lineage>
        <taxon>Bacteria</taxon>
        <taxon>Pseudomonadati</taxon>
        <taxon>Bdellovibrionota</taxon>
        <taxon>Oligoflexia</taxon>
        <taxon>Oligoflexales</taxon>
        <taxon>Pseudobacteriovoracaceae</taxon>
        <taxon>Pseudobacteriovorax</taxon>
    </lineage>
</organism>
<dbReference type="Pfam" id="PF00437">
    <property type="entry name" value="T2SSE"/>
    <property type="match status" value="1"/>
</dbReference>
<gene>
    <name evidence="3" type="ORF">SAMN06296036_118121</name>
</gene>
<dbReference type="PROSITE" id="PS00662">
    <property type="entry name" value="T2SP_E"/>
    <property type="match status" value="1"/>
</dbReference>
<reference evidence="4" key="1">
    <citation type="submission" date="2017-04" db="EMBL/GenBank/DDBJ databases">
        <authorList>
            <person name="Varghese N."/>
            <person name="Submissions S."/>
        </authorList>
    </citation>
    <scope>NUCLEOTIDE SEQUENCE [LARGE SCALE GENOMIC DNA]</scope>
    <source>
        <strain evidence="4">RKEM611</strain>
    </source>
</reference>
<evidence type="ECO:0000259" key="2">
    <source>
        <dbReference type="PROSITE" id="PS00662"/>
    </source>
</evidence>
<evidence type="ECO:0000256" key="1">
    <source>
        <dbReference type="ARBA" id="ARBA00006611"/>
    </source>
</evidence>
<sequence>MADSSGSLKQLVKLAIQLKASDIHLDSGRPSAFRINNKIEFHGSVIKAAVLKNSLLDLLGNERWAYLVQNKSIDCSENISGVRCRINIFFTYRGVGASIRILSSHVPSLASLNLHPVFKTISDFDRGLVLVCGPTGSGKSTTIAALINQINHSKQMNVITIENPIEYIFQPNLSLIRQREIGISVKDFPSGVRDALREDPDMMLVGEIRDEETARATLNAAETGHLVFTTIHSASVVEAISRLSATFTEDFQSFAFAQLADCLKAVVCQRLVVHPKFKIRVPVCEVLIPNSATRSLLLAGNLKSLPDHLMTNRDGGCLTFDWYQQWLDGLASLEPLPKTVRNEPVNEVESPDRETWSLATKDLKREHVEPKSNEGYEIDGDADDLNSIIADLEGN</sequence>
<comment type="similarity">
    <text evidence="1">Belongs to the GSP E family.</text>
</comment>
<dbReference type="AlphaFoldDB" id="A0A1Y6CCV8"/>
<evidence type="ECO:0000313" key="3">
    <source>
        <dbReference type="EMBL" id="SMF57291.1"/>
    </source>
</evidence>
<dbReference type="GO" id="GO:0016887">
    <property type="term" value="F:ATP hydrolysis activity"/>
    <property type="evidence" value="ECO:0007669"/>
    <property type="project" value="InterPro"/>
</dbReference>
<dbReference type="InterPro" id="IPR050921">
    <property type="entry name" value="T4SS_GSP_E_ATPase"/>
</dbReference>
<dbReference type="PANTHER" id="PTHR30486:SF6">
    <property type="entry name" value="TYPE IV PILUS RETRACTATION ATPASE PILT"/>
    <property type="match status" value="1"/>
</dbReference>
<dbReference type="SUPFAM" id="SSF52540">
    <property type="entry name" value="P-loop containing nucleoside triphosphate hydrolases"/>
    <property type="match status" value="1"/>
</dbReference>
<dbReference type="EMBL" id="FWZT01000018">
    <property type="protein sequence ID" value="SMF57291.1"/>
    <property type="molecule type" value="Genomic_DNA"/>
</dbReference>
<dbReference type="Gene3D" id="3.30.450.90">
    <property type="match status" value="1"/>
</dbReference>
<feature type="domain" description="Bacterial type II secretion system protein E" evidence="2">
    <location>
        <begin position="196"/>
        <end position="210"/>
    </location>
</feature>
<keyword evidence="4" id="KW-1185">Reference proteome</keyword>
<dbReference type="OrthoDB" id="9805147at2"/>
<dbReference type="STRING" id="1513793.SAMN06296036_118121"/>
<name>A0A1Y6CCV8_9BACT</name>